<proteinExistence type="inferred from homology"/>
<evidence type="ECO:0000256" key="2">
    <source>
        <dbReference type="SAM" id="SignalP"/>
    </source>
</evidence>
<dbReference type="EMBL" id="VDUZ01000095">
    <property type="protein sequence ID" value="TXL69207.1"/>
    <property type="molecule type" value="Genomic_DNA"/>
</dbReference>
<dbReference type="AlphaFoldDB" id="A0A5C8P6A4"/>
<dbReference type="SUPFAM" id="SSF53850">
    <property type="entry name" value="Periplasmic binding protein-like II"/>
    <property type="match status" value="1"/>
</dbReference>
<gene>
    <name evidence="3" type="ORF">FHP25_39955</name>
</gene>
<dbReference type="PROSITE" id="PS51318">
    <property type="entry name" value="TAT"/>
    <property type="match status" value="1"/>
</dbReference>
<dbReference type="OrthoDB" id="7250553at2"/>
<keyword evidence="4" id="KW-1185">Reference proteome</keyword>
<evidence type="ECO:0000256" key="1">
    <source>
        <dbReference type="ARBA" id="ARBA00006987"/>
    </source>
</evidence>
<dbReference type="Gene3D" id="3.40.190.150">
    <property type="entry name" value="Bordetella uptake gene, domain 1"/>
    <property type="match status" value="1"/>
</dbReference>
<dbReference type="Gene3D" id="3.40.190.10">
    <property type="entry name" value="Periplasmic binding protein-like II"/>
    <property type="match status" value="1"/>
</dbReference>
<comment type="caution">
    <text evidence="3">The sequence shown here is derived from an EMBL/GenBank/DDBJ whole genome shotgun (WGS) entry which is preliminary data.</text>
</comment>
<dbReference type="PANTHER" id="PTHR42928:SF5">
    <property type="entry name" value="BLR1237 PROTEIN"/>
    <property type="match status" value="1"/>
</dbReference>
<protein>
    <submittedName>
        <fullName evidence="3">Tripartite tricarboxylate transporter substrate binding protein</fullName>
    </submittedName>
</protein>
<dbReference type="PIRSF" id="PIRSF017082">
    <property type="entry name" value="YflP"/>
    <property type="match status" value="1"/>
</dbReference>
<name>A0A5C8P6A4_9HYPH</name>
<dbReference type="Pfam" id="PF03401">
    <property type="entry name" value="TctC"/>
    <property type="match status" value="1"/>
</dbReference>
<comment type="similarity">
    <text evidence="1">Belongs to the UPF0065 (bug) family.</text>
</comment>
<accession>A0A5C8P6A4</accession>
<dbReference type="CDD" id="cd13578">
    <property type="entry name" value="PBP2_Bug27"/>
    <property type="match status" value="1"/>
</dbReference>
<organism evidence="3 4">
    <name type="scientific">Vineibacter terrae</name>
    <dbReference type="NCBI Taxonomy" id="2586908"/>
    <lineage>
        <taxon>Bacteria</taxon>
        <taxon>Pseudomonadati</taxon>
        <taxon>Pseudomonadota</taxon>
        <taxon>Alphaproteobacteria</taxon>
        <taxon>Hyphomicrobiales</taxon>
        <taxon>Vineibacter</taxon>
    </lineage>
</organism>
<feature type="signal peptide" evidence="2">
    <location>
        <begin position="1"/>
        <end position="32"/>
    </location>
</feature>
<sequence>MEQRVTRTFNRRRALGVGAGTLAALATGGAAAQAWPSKPIRWVVPYTPGGITDSTTRIVTERLTAGLGQNIVVDNRPGANSLIGAEAVAKATPDGYTILTVIAGHAANATLYAGKLSFDPVKSFAPVSLMGIAPVILTVSNDFPPKDVKELIAYAKANPGKVSFGSSGVGAAAHLTTELLKQTAGIEMVHVPYRGTAPALQDLISGNIQVLIDVPSSMMPQVRAGKIRALAMFSKERLEAAKDVPTIVEAGGPPIESSTWMMALAPAGTPPEIVERLSKEVAKVVALPEVKERFASMGIVPAGYDPARTGKFLADEVALWAKVIQTAGVKPEQ</sequence>
<dbReference type="InterPro" id="IPR042100">
    <property type="entry name" value="Bug_dom1"/>
</dbReference>
<keyword evidence="2" id="KW-0732">Signal</keyword>
<evidence type="ECO:0000313" key="3">
    <source>
        <dbReference type="EMBL" id="TXL69207.1"/>
    </source>
</evidence>
<dbReference type="InterPro" id="IPR006311">
    <property type="entry name" value="TAT_signal"/>
</dbReference>
<dbReference type="InterPro" id="IPR005064">
    <property type="entry name" value="BUG"/>
</dbReference>
<dbReference type="Proteomes" id="UP000321638">
    <property type="component" value="Unassembled WGS sequence"/>
</dbReference>
<dbReference type="PANTHER" id="PTHR42928">
    <property type="entry name" value="TRICARBOXYLATE-BINDING PROTEIN"/>
    <property type="match status" value="1"/>
</dbReference>
<reference evidence="3 4" key="1">
    <citation type="submission" date="2019-06" db="EMBL/GenBank/DDBJ databases">
        <title>New taxonomy in bacterial strain CC-CFT640, isolated from vineyard.</title>
        <authorList>
            <person name="Lin S.-Y."/>
            <person name="Tsai C.-F."/>
            <person name="Young C.-C."/>
        </authorList>
    </citation>
    <scope>NUCLEOTIDE SEQUENCE [LARGE SCALE GENOMIC DNA]</scope>
    <source>
        <strain evidence="3 4">CC-CFT640</strain>
    </source>
</reference>
<evidence type="ECO:0000313" key="4">
    <source>
        <dbReference type="Proteomes" id="UP000321638"/>
    </source>
</evidence>
<feature type="chain" id="PRO_5023058430" evidence="2">
    <location>
        <begin position="33"/>
        <end position="333"/>
    </location>
</feature>